<dbReference type="Pfam" id="PF00230">
    <property type="entry name" value="MIP"/>
    <property type="match status" value="1"/>
</dbReference>
<dbReference type="InterPro" id="IPR023271">
    <property type="entry name" value="Aquaporin-like"/>
</dbReference>
<dbReference type="PANTHER" id="PTHR19139">
    <property type="entry name" value="AQUAPORIN TRANSPORTER"/>
    <property type="match status" value="1"/>
</dbReference>
<dbReference type="EMBL" id="CAEZXC010000007">
    <property type="protein sequence ID" value="CAB4667346.1"/>
    <property type="molecule type" value="Genomic_DNA"/>
</dbReference>
<proteinExistence type="inferred from homology"/>
<sequence>MGNDVAMKLRMVGSEVLGTAVLVMTVIGSGKMATNLSDDTGVQLLINSLSTAAILYALITLLADISGAHFNPLVTLVLAYKREMKIAETAQFILAQFIGAVIGAGLANLVFDLPVFTASTKVRSGSHLFLSEIIATAGLIFIIFAALDQKRDKKIPTLVACWIGAAYFFTSSTSFANPAVTFARGWSDTFAGIAPESIAPFIAAQLIGAVLGLLISQALSVKSKGKK</sequence>
<protein>
    <submittedName>
        <fullName evidence="14">Unannotated protein</fullName>
    </submittedName>
</protein>
<dbReference type="PANTHER" id="PTHR19139:SF199">
    <property type="entry name" value="MIP17260P"/>
    <property type="match status" value="1"/>
</dbReference>
<accession>A0A6J7MG60</accession>
<keyword evidence="5 6" id="KW-0472">Membrane</keyword>
<evidence type="ECO:0000313" key="8">
    <source>
        <dbReference type="EMBL" id="CAB4667346.1"/>
    </source>
</evidence>
<evidence type="ECO:0000256" key="5">
    <source>
        <dbReference type="ARBA" id="ARBA00023136"/>
    </source>
</evidence>
<evidence type="ECO:0000313" key="14">
    <source>
        <dbReference type="EMBL" id="CAB4978978.1"/>
    </source>
</evidence>
<evidence type="ECO:0000313" key="13">
    <source>
        <dbReference type="EMBL" id="CAB4943028.1"/>
    </source>
</evidence>
<evidence type="ECO:0000256" key="2">
    <source>
        <dbReference type="ARBA" id="ARBA00006175"/>
    </source>
</evidence>
<dbReference type="EMBL" id="CAFAAN010000003">
    <property type="protein sequence ID" value="CAB4796910.1"/>
    <property type="molecule type" value="Genomic_DNA"/>
</dbReference>
<feature type="transmembrane region" description="Helical" evidence="6">
    <location>
        <begin position="198"/>
        <end position="221"/>
    </location>
</feature>
<keyword evidence="4 6" id="KW-1133">Transmembrane helix</keyword>
<dbReference type="EMBL" id="CAFAZW010000004">
    <property type="protein sequence ID" value="CAB4840625.1"/>
    <property type="molecule type" value="Genomic_DNA"/>
</dbReference>
<feature type="transmembrane region" description="Helical" evidence="6">
    <location>
        <begin position="53"/>
        <end position="80"/>
    </location>
</feature>
<dbReference type="GO" id="GO:0015250">
    <property type="term" value="F:water channel activity"/>
    <property type="evidence" value="ECO:0007669"/>
    <property type="project" value="TreeGrafter"/>
</dbReference>
<comment type="subcellular location">
    <subcellularLocation>
        <location evidence="1">Membrane</location>
        <topology evidence="1">Multi-pass membrane protein</topology>
    </subcellularLocation>
</comment>
<evidence type="ECO:0000256" key="3">
    <source>
        <dbReference type="ARBA" id="ARBA00022692"/>
    </source>
</evidence>
<evidence type="ECO:0000256" key="4">
    <source>
        <dbReference type="ARBA" id="ARBA00022989"/>
    </source>
</evidence>
<dbReference type="GO" id="GO:0005886">
    <property type="term" value="C:plasma membrane"/>
    <property type="evidence" value="ECO:0007669"/>
    <property type="project" value="TreeGrafter"/>
</dbReference>
<dbReference type="EMBL" id="CAEZYT010000049">
    <property type="protein sequence ID" value="CAB4738657.1"/>
    <property type="molecule type" value="Genomic_DNA"/>
</dbReference>
<keyword evidence="3 6" id="KW-0812">Transmembrane</keyword>
<dbReference type="EMBL" id="CAEZZH010000010">
    <property type="protein sequence ID" value="CAB4758039.1"/>
    <property type="molecule type" value="Genomic_DNA"/>
</dbReference>
<feature type="transmembrane region" description="Helical" evidence="6">
    <location>
        <begin position="159"/>
        <end position="178"/>
    </location>
</feature>
<feature type="transmembrane region" description="Helical" evidence="6">
    <location>
        <begin position="128"/>
        <end position="147"/>
    </location>
</feature>
<gene>
    <name evidence="7" type="ORF">UFOPK1824_00788</name>
    <name evidence="8" type="ORF">UFOPK2340_00203</name>
    <name evidence="9" type="ORF">UFOPK2772_00854</name>
    <name evidence="10" type="ORF">UFOPK2850_00909</name>
    <name evidence="11" type="ORF">UFOPK3027_00364</name>
    <name evidence="12" type="ORF">UFOPK3256_00417</name>
    <name evidence="13" type="ORF">UFOPK3827_00048</name>
    <name evidence="14" type="ORF">UFOPK3982_00287</name>
    <name evidence="15" type="ORF">UFOPK4120_00104</name>
    <name evidence="16" type="ORF">UFOPK4404_00048</name>
</gene>
<name>A0A6J7MG60_9ZZZZ</name>
<dbReference type="AlphaFoldDB" id="A0A6J7MG60"/>
<feature type="transmembrane region" description="Helical" evidence="6">
    <location>
        <begin position="12"/>
        <end position="33"/>
    </location>
</feature>
<dbReference type="EMBL" id="CAEZUM010000048">
    <property type="protein sequence ID" value="CAB4602075.1"/>
    <property type="molecule type" value="Genomic_DNA"/>
</dbReference>
<dbReference type="EMBL" id="CAFBNM010000001">
    <property type="protein sequence ID" value="CAB4943028.1"/>
    <property type="molecule type" value="Genomic_DNA"/>
</dbReference>
<comment type="similarity">
    <text evidence="2">Belongs to the MIP/aquaporin (TC 1.A.8) family.</text>
</comment>
<evidence type="ECO:0000313" key="12">
    <source>
        <dbReference type="EMBL" id="CAB4840625.1"/>
    </source>
</evidence>
<evidence type="ECO:0000256" key="1">
    <source>
        <dbReference type="ARBA" id="ARBA00004141"/>
    </source>
</evidence>
<dbReference type="SUPFAM" id="SSF81338">
    <property type="entry name" value="Aquaporin-like"/>
    <property type="match status" value="1"/>
</dbReference>
<dbReference type="EMBL" id="CAFBPO010000001">
    <property type="protein sequence ID" value="CAB5008529.1"/>
    <property type="molecule type" value="Genomic_DNA"/>
</dbReference>
<feature type="transmembrane region" description="Helical" evidence="6">
    <location>
        <begin position="92"/>
        <end position="116"/>
    </location>
</feature>
<reference evidence="14" key="1">
    <citation type="submission" date="2020-05" db="EMBL/GenBank/DDBJ databases">
        <authorList>
            <person name="Chiriac C."/>
            <person name="Salcher M."/>
            <person name="Ghai R."/>
            <person name="Kavagutti S V."/>
        </authorList>
    </citation>
    <scope>NUCLEOTIDE SEQUENCE</scope>
</reference>
<dbReference type="PRINTS" id="PR00783">
    <property type="entry name" value="MINTRINSICP"/>
</dbReference>
<evidence type="ECO:0000313" key="10">
    <source>
        <dbReference type="EMBL" id="CAB4758039.1"/>
    </source>
</evidence>
<organism evidence="14">
    <name type="scientific">freshwater metagenome</name>
    <dbReference type="NCBI Taxonomy" id="449393"/>
    <lineage>
        <taxon>unclassified sequences</taxon>
        <taxon>metagenomes</taxon>
        <taxon>ecological metagenomes</taxon>
    </lineage>
</organism>
<dbReference type="InterPro" id="IPR000425">
    <property type="entry name" value="MIP"/>
</dbReference>
<evidence type="ECO:0000313" key="7">
    <source>
        <dbReference type="EMBL" id="CAB4602075.1"/>
    </source>
</evidence>
<evidence type="ECO:0000313" key="11">
    <source>
        <dbReference type="EMBL" id="CAB4796910.1"/>
    </source>
</evidence>
<evidence type="ECO:0000313" key="9">
    <source>
        <dbReference type="EMBL" id="CAB4738657.1"/>
    </source>
</evidence>
<dbReference type="InterPro" id="IPR034294">
    <property type="entry name" value="Aquaporin_transptr"/>
</dbReference>
<dbReference type="EMBL" id="CAFBQY010000001">
    <property type="protein sequence ID" value="CAB5069553.1"/>
    <property type="molecule type" value="Genomic_DNA"/>
</dbReference>
<dbReference type="Gene3D" id="1.20.1080.10">
    <property type="entry name" value="Glycerol uptake facilitator protein"/>
    <property type="match status" value="1"/>
</dbReference>
<evidence type="ECO:0000256" key="6">
    <source>
        <dbReference type="SAM" id="Phobius"/>
    </source>
</evidence>
<dbReference type="EMBL" id="CAFBOO010000002">
    <property type="protein sequence ID" value="CAB4978978.1"/>
    <property type="molecule type" value="Genomic_DNA"/>
</dbReference>
<evidence type="ECO:0000313" key="15">
    <source>
        <dbReference type="EMBL" id="CAB5008529.1"/>
    </source>
</evidence>
<evidence type="ECO:0000313" key="16">
    <source>
        <dbReference type="EMBL" id="CAB5069553.1"/>
    </source>
</evidence>